<name>A0A4P9XCH9_9FUNG</name>
<feature type="compositionally biased region" description="Low complexity" evidence="1">
    <location>
        <begin position="316"/>
        <end position="339"/>
    </location>
</feature>
<organism evidence="2 3">
    <name type="scientific">Caulochytrium protostelioides</name>
    <dbReference type="NCBI Taxonomy" id="1555241"/>
    <lineage>
        <taxon>Eukaryota</taxon>
        <taxon>Fungi</taxon>
        <taxon>Fungi incertae sedis</taxon>
        <taxon>Chytridiomycota</taxon>
        <taxon>Chytridiomycota incertae sedis</taxon>
        <taxon>Chytridiomycetes</taxon>
        <taxon>Caulochytriales</taxon>
        <taxon>Caulochytriaceae</taxon>
        <taxon>Caulochytrium</taxon>
    </lineage>
</organism>
<feature type="compositionally biased region" description="Low complexity" evidence="1">
    <location>
        <begin position="546"/>
        <end position="580"/>
    </location>
</feature>
<feature type="compositionally biased region" description="Low complexity" evidence="1">
    <location>
        <begin position="852"/>
        <end position="875"/>
    </location>
</feature>
<feature type="compositionally biased region" description="Low complexity" evidence="1">
    <location>
        <begin position="55"/>
        <end position="72"/>
    </location>
</feature>
<dbReference type="EMBL" id="ML014133">
    <property type="protein sequence ID" value="RKP02851.1"/>
    <property type="molecule type" value="Genomic_DNA"/>
</dbReference>
<feature type="region of interest" description="Disordered" evidence="1">
    <location>
        <begin position="944"/>
        <end position="978"/>
    </location>
</feature>
<feature type="region of interest" description="Disordered" evidence="1">
    <location>
        <begin position="267"/>
        <end position="286"/>
    </location>
</feature>
<dbReference type="Proteomes" id="UP000274922">
    <property type="component" value="Unassembled WGS sequence"/>
</dbReference>
<feature type="region of interest" description="Disordered" evidence="1">
    <location>
        <begin position="650"/>
        <end position="740"/>
    </location>
</feature>
<accession>A0A4P9XCH9</accession>
<gene>
    <name evidence="2" type="ORF">CXG81DRAFT_24451</name>
</gene>
<feature type="region of interest" description="Disordered" evidence="1">
    <location>
        <begin position="1"/>
        <end position="37"/>
    </location>
</feature>
<evidence type="ECO:0000313" key="3">
    <source>
        <dbReference type="Proteomes" id="UP000274922"/>
    </source>
</evidence>
<dbReference type="AlphaFoldDB" id="A0A4P9XCH9"/>
<feature type="region of interest" description="Disordered" evidence="1">
    <location>
        <begin position="426"/>
        <end position="498"/>
    </location>
</feature>
<feature type="compositionally biased region" description="Low complexity" evidence="1">
    <location>
        <begin position="589"/>
        <end position="605"/>
    </location>
</feature>
<feature type="compositionally biased region" description="Basic and acidic residues" evidence="1">
    <location>
        <begin position="1"/>
        <end position="13"/>
    </location>
</feature>
<feature type="compositionally biased region" description="Low complexity" evidence="1">
    <location>
        <begin position="476"/>
        <end position="498"/>
    </location>
</feature>
<keyword evidence="3" id="KW-1185">Reference proteome</keyword>
<feature type="region of interest" description="Disordered" evidence="1">
    <location>
        <begin position="292"/>
        <end position="405"/>
    </location>
</feature>
<feature type="region of interest" description="Disordered" evidence="1">
    <location>
        <begin position="55"/>
        <end position="89"/>
    </location>
</feature>
<evidence type="ECO:0000313" key="2">
    <source>
        <dbReference type="EMBL" id="RKP02851.1"/>
    </source>
</evidence>
<feature type="compositionally biased region" description="Acidic residues" evidence="1">
    <location>
        <begin position="272"/>
        <end position="285"/>
    </location>
</feature>
<feature type="compositionally biased region" description="Low complexity" evidence="1">
    <location>
        <begin position="437"/>
        <end position="458"/>
    </location>
</feature>
<feature type="compositionally biased region" description="Acidic residues" evidence="1">
    <location>
        <begin position="426"/>
        <end position="436"/>
    </location>
</feature>
<feature type="region of interest" description="Disordered" evidence="1">
    <location>
        <begin position="516"/>
        <end position="605"/>
    </location>
</feature>
<feature type="compositionally biased region" description="Acidic residues" evidence="1">
    <location>
        <begin position="955"/>
        <end position="965"/>
    </location>
</feature>
<protein>
    <submittedName>
        <fullName evidence="2">Uncharacterized protein</fullName>
    </submittedName>
</protein>
<evidence type="ECO:0000256" key="1">
    <source>
        <dbReference type="SAM" id="MobiDB-lite"/>
    </source>
</evidence>
<proteinExistence type="predicted"/>
<feature type="compositionally biased region" description="Basic and acidic residues" evidence="1">
    <location>
        <begin position="683"/>
        <end position="693"/>
    </location>
</feature>
<dbReference type="OrthoDB" id="19159at2759"/>
<feature type="compositionally biased region" description="Acidic residues" evidence="1">
    <location>
        <begin position="519"/>
        <end position="533"/>
    </location>
</feature>
<feature type="region of interest" description="Disordered" evidence="1">
    <location>
        <begin position="842"/>
        <end position="896"/>
    </location>
</feature>
<sequence>MSLHSGDFDRDPSGDPVPRCFRTMESDDDCGWDDIDLPESGLLGEDHILPLDAAPASTSARAAPRTALDAALSDGEPAASANPLQQRPARHPIAANGALGMSYGLPAFASASGNAAPNAVANAAAASMGSARGSTASLARSGSYESAGTLTHAGLSASSSGRFQDAIDDDGLDGFSHASDEETTSQAAAAAAAARDRMAHAFQRGAVEPLVWRASGQDFLPLADRADLQPAAGAAASPATAAAVQPSQPSASGAPRAALLRQASDVFRDPLDGGDGDGDGDDDVDDWRAALARGPAHRRKPPAGRRDLPAAPLPAPLATATAAAMSTPASTSTPVAAPADSRNPAPPTAASKKPTSRGGFIPFAAFQQQAPPPPSASPRSTTAAAATQRSVSPAPARASKSPAPVAPMLSRQSSALGFSGHFSESDMDMAFDDDDGGAPPAAAAARGAAPSPGKRAPATRGFIPFVPPGGAAPHIAGSAVPSASSSPSPSPGPASRATLLSRSSSLFDDDAAAQRLGEDADADPFADMSDDDGDARGDEADDDRSSALPAARPARPAPVRHAVVARPSAARSDAATTGAAHLLTPPARPAATATPTATANENATPRTVTKAMAAPLADDDDLDGLDVPDVALHLVDNPLQRHLAAYVTPSSSDLDLSVGMPSDPLGGSAQSSPLRDLSTARFARREGSLRAHDTDEETDDWADPARADGGGGGSGANAAGKRYRASPTPSSTASLIHSESEEDTFDDVAFPSVMQTLPLRLKQTAARVAAESDALAHGSLLSSRTTFRSSSGDGLLGHASGEFSVGADDDEGGLLDGLDLPDDSSRLASHFTASAFLSASTGRLPVGRPHTAPQRPSAAASPSSDATSPGGPASPLAALRREGAGDAPRPHHAGSIGNMLVSIPPGITDMKAAASLLAVAAPRAQGTTFLRTPKSLSAAGLASDPRAALPFGDGTELDDLDDLDETVAPPARDATARP</sequence>
<feature type="compositionally biased region" description="Polar residues" evidence="1">
    <location>
        <begin position="727"/>
        <end position="737"/>
    </location>
</feature>
<feature type="compositionally biased region" description="Low complexity" evidence="1">
    <location>
        <begin position="377"/>
        <end position="405"/>
    </location>
</feature>
<feature type="compositionally biased region" description="Acidic residues" evidence="1">
    <location>
        <begin position="26"/>
        <end position="37"/>
    </location>
</feature>
<feature type="non-terminal residue" evidence="2">
    <location>
        <position position="978"/>
    </location>
</feature>
<reference evidence="3" key="1">
    <citation type="journal article" date="2018" name="Nat. Microbiol.">
        <title>Leveraging single-cell genomics to expand the fungal tree of life.</title>
        <authorList>
            <person name="Ahrendt S.R."/>
            <person name="Quandt C.A."/>
            <person name="Ciobanu D."/>
            <person name="Clum A."/>
            <person name="Salamov A."/>
            <person name="Andreopoulos B."/>
            <person name="Cheng J.F."/>
            <person name="Woyke T."/>
            <person name="Pelin A."/>
            <person name="Henrissat B."/>
            <person name="Reynolds N.K."/>
            <person name="Benny G.L."/>
            <person name="Smith M.E."/>
            <person name="James T.Y."/>
            <person name="Grigoriev I.V."/>
        </authorList>
    </citation>
    <scope>NUCLEOTIDE SEQUENCE [LARGE SCALE GENOMIC DNA]</scope>
    <source>
        <strain evidence="3">ATCC 52028</strain>
    </source>
</reference>